<dbReference type="KEGG" id="vg:26516590"/>
<accession>A0A0C5ADU8</accession>
<evidence type="ECO:0000313" key="2">
    <source>
        <dbReference type="Proteomes" id="UP000032135"/>
    </source>
</evidence>
<protein>
    <submittedName>
        <fullName evidence="1">Uncharacterized protein</fullName>
    </submittedName>
</protein>
<dbReference type="GeneID" id="26516590"/>
<gene>
    <name evidence="1" type="ORF">PTIM40_45</name>
</gene>
<dbReference type="EMBL" id="KP211958">
    <property type="protein sequence ID" value="AJK27472.1"/>
    <property type="molecule type" value="Genomic_DNA"/>
</dbReference>
<dbReference type="Proteomes" id="UP000032135">
    <property type="component" value="Segment"/>
</dbReference>
<name>A0A0C5ADU8_9CAUD</name>
<reference evidence="1 2" key="1">
    <citation type="submission" date="2014-11" db="EMBL/GenBank/DDBJ databases">
        <authorList>
            <person name="Fedida A."/>
            <person name="Lindell D."/>
        </authorList>
    </citation>
    <scope>NUCLEOTIDE SEQUENCE [LARGE SCALE GENOMIC DNA]</scope>
</reference>
<organism evidence="1 2">
    <name type="scientific">Cyanophage P-TIM40</name>
    <dbReference type="NCBI Taxonomy" id="1589733"/>
    <lineage>
        <taxon>Viruses</taxon>
        <taxon>Duplodnaviria</taxon>
        <taxon>Heunggongvirae</taxon>
        <taxon>Uroviricota</taxon>
        <taxon>Caudoviricetes</taxon>
        <taxon>Pantevenvirales</taxon>
        <taxon>Kyanoviridae</taxon>
        <taxon>Libanvirus</taxon>
        <taxon>Libanvirus ptim40</taxon>
    </lineage>
</organism>
<dbReference type="RefSeq" id="YP_009188120.1">
    <property type="nucleotide sequence ID" value="NC_028663.1"/>
</dbReference>
<dbReference type="OrthoDB" id="37963at10239"/>
<sequence length="135" mass="15074">MKKAIIHGESGMITDICEIGDEFQIYDGADATMKWMEVPDDTTNEHRMVNGVIYERSELENQAEAYLVARTIAYGSVGEQLDMIYKDQINGTTTFKDHIAAVKANVPSPSSAPAFVEDVKKVQVQGRMAWEPYPN</sequence>
<keyword evidence="2" id="KW-1185">Reference proteome</keyword>
<proteinExistence type="predicted"/>
<evidence type="ECO:0000313" key="1">
    <source>
        <dbReference type="EMBL" id="AJK27472.1"/>
    </source>
</evidence>